<organism evidence="1 2">
    <name type="scientific">Falsiporphyromonas endometrii</name>
    <dbReference type="NCBI Taxonomy" id="1387297"/>
    <lineage>
        <taxon>Bacteria</taxon>
        <taxon>Pseudomonadati</taxon>
        <taxon>Bacteroidota</taxon>
        <taxon>Bacteroidia</taxon>
        <taxon>Bacteroidales</taxon>
        <taxon>Porphyromonadaceae</taxon>
        <taxon>Falsiporphyromonas</taxon>
    </lineage>
</organism>
<comment type="caution">
    <text evidence="1">The sequence shown here is derived from an EMBL/GenBank/DDBJ whole genome shotgun (WGS) entry which is preliminary data.</text>
</comment>
<keyword evidence="2" id="KW-1185">Reference proteome</keyword>
<dbReference type="EMBL" id="JBHSGO010000216">
    <property type="protein sequence ID" value="MFC4666815.1"/>
    <property type="molecule type" value="Genomic_DNA"/>
</dbReference>
<reference evidence="2" key="1">
    <citation type="journal article" date="2019" name="Int. J. Syst. Evol. Microbiol.">
        <title>The Global Catalogue of Microorganisms (GCM) 10K type strain sequencing project: providing services to taxonomists for standard genome sequencing and annotation.</title>
        <authorList>
            <consortium name="The Broad Institute Genomics Platform"/>
            <consortium name="The Broad Institute Genome Sequencing Center for Infectious Disease"/>
            <person name="Wu L."/>
            <person name="Ma J."/>
        </authorList>
    </citation>
    <scope>NUCLEOTIDE SEQUENCE [LARGE SCALE GENOMIC DNA]</scope>
    <source>
        <strain evidence="2">CGMCC 4.7357</strain>
    </source>
</reference>
<evidence type="ECO:0008006" key="3">
    <source>
        <dbReference type="Google" id="ProtNLM"/>
    </source>
</evidence>
<accession>A0ABV9KA31</accession>
<gene>
    <name evidence="1" type="ORF">ACFO3G_09445</name>
</gene>
<protein>
    <recommendedName>
        <fullName evidence="3">Lipoprotein</fullName>
    </recommendedName>
</protein>
<evidence type="ECO:0000313" key="2">
    <source>
        <dbReference type="Proteomes" id="UP001596020"/>
    </source>
</evidence>
<evidence type="ECO:0000313" key="1">
    <source>
        <dbReference type="EMBL" id="MFC4666815.1"/>
    </source>
</evidence>
<name>A0ABV9KA31_9PORP</name>
<dbReference type="Proteomes" id="UP001596020">
    <property type="component" value="Unassembled WGS sequence"/>
</dbReference>
<dbReference type="PROSITE" id="PS51257">
    <property type="entry name" value="PROKAR_LIPOPROTEIN"/>
    <property type="match status" value="1"/>
</dbReference>
<sequence>MKKILFSMIGLFLVVGIVSCKKNTNPKLDISINKLTDPTLCISYVGDSVTYNDTLKIEGTKFQKTLYPDTALYKQVVVSFNKNQGFVFYVLDKEGVWVKKKNIADSKATKSLWENTLDNVFFLSNIDKEEHAFADSTQARLLVCFPNQKADSTILNKLKADTTGLFICVLTPVDSIAEKTGKAFKIPKGRTYSDWSGQITDEIITPFHINHLPALVSIDSVRRVKRTYI</sequence>
<proteinExistence type="predicted"/>
<dbReference type="RefSeq" id="WP_380080251.1">
    <property type="nucleotide sequence ID" value="NZ_JBHSGO010000216.1"/>
</dbReference>